<dbReference type="OrthoDB" id="1451817at2"/>
<protein>
    <submittedName>
        <fullName evidence="1">Uncharacterized protein</fullName>
    </submittedName>
</protein>
<evidence type="ECO:0000313" key="1">
    <source>
        <dbReference type="EMBL" id="TXE11404.1"/>
    </source>
</evidence>
<accession>A0A5C7ATH3</accession>
<comment type="caution">
    <text evidence="1">The sequence shown here is derived from an EMBL/GenBank/DDBJ whole genome shotgun (WGS) entry which is preliminary data.</text>
</comment>
<evidence type="ECO:0000313" key="2">
    <source>
        <dbReference type="Proteomes" id="UP000321935"/>
    </source>
</evidence>
<dbReference type="Proteomes" id="UP000321935">
    <property type="component" value="Unassembled WGS sequence"/>
</dbReference>
<name>A0A5C7ATH3_9BACT</name>
<dbReference type="EMBL" id="VORW01000005">
    <property type="protein sequence ID" value="TXE11404.1"/>
    <property type="molecule type" value="Genomic_DNA"/>
</dbReference>
<reference evidence="1 2" key="1">
    <citation type="submission" date="2019-08" db="EMBL/GenBank/DDBJ databases">
        <title>Genomes sequence of Algoriphagus aquimarinus ACAM450.</title>
        <authorList>
            <person name="Bowman J.P."/>
        </authorList>
    </citation>
    <scope>NUCLEOTIDE SEQUENCE [LARGE SCALE GENOMIC DNA]</scope>
    <source>
        <strain evidence="1 2">ACAM 450</strain>
    </source>
</reference>
<dbReference type="AlphaFoldDB" id="A0A5C7ATH3"/>
<dbReference type="RefSeq" id="WP_146917462.1">
    <property type="nucleotide sequence ID" value="NZ_VORW01000005.1"/>
</dbReference>
<organism evidence="1 2">
    <name type="scientific">Algoriphagus aquimarinus</name>
    <dbReference type="NCBI Taxonomy" id="237018"/>
    <lineage>
        <taxon>Bacteria</taxon>
        <taxon>Pseudomonadati</taxon>
        <taxon>Bacteroidota</taxon>
        <taxon>Cytophagia</taxon>
        <taxon>Cytophagales</taxon>
        <taxon>Cyclobacteriaceae</taxon>
        <taxon>Algoriphagus</taxon>
    </lineage>
</organism>
<proteinExistence type="predicted"/>
<sequence>MALLGKILFENIDKISPRSGEVIGDVIIGKEYLQIRTYAMGDQERERGSKQNIQFNKKMAEEFKKILEQFINQP</sequence>
<gene>
    <name evidence="1" type="ORF">ESV85_10795</name>
</gene>